<feature type="transmembrane region" description="Helical" evidence="2">
    <location>
        <begin position="13"/>
        <end position="31"/>
    </location>
</feature>
<feature type="domain" description="FAD dependent oxidoreductase" evidence="3">
    <location>
        <begin position="14"/>
        <end position="251"/>
    </location>
</feature>
<evidence type="ECO:0000256" key="1">
    <source>
        <dbReference type="SAM" id="MobiDB-lite"/>
    </source>
</evidence>
<dbReference type="AlphaFoldDB" id="A0A9W8HHQ3"/>
<dbReference type="GO" id="GO:0005737">
    <property type="term" value="C:cytoplasm"/>
    <property type="evidence" value="ECO:0007669"/>
    <property type="project" value="TreeGrafter"/>
</dbReference>
<keyword evidence="5" id="KW-1185">Reference proteome</keyword>
<dbReference type="Pfam" id="PF01266">
    <property type="entry name" value="DAO"/>
    <property type="match status" value="2"/>
</dbReference>
<dbReference type="OrthoDB" id="498204at2759"/>
<accession>A0A9W8HHQ3</accession>
<keyword evidence="2" id="KW-0472">Membrane</keyword>
<feature type="domain" description="FAD dependent oxidoreductase" evidence="3">
    <location>
        <begin position="296"/>
        <end position="504"/>
    </location>
</feature>
<keyword evidence="2" id="KW-1133">Transmembrane helix</keyword>
<sequence length="524" mass="55124">MAGNGGSSGDRETIVIIGAGIVGVASAYFTAKRLAESNRGGARVVLLEQCEPGCSASGKSGGFLARHWSDGTDTEQLAQFSYDLHQRLAAEHGGAEQWGYRPLNTFCAEIDRIPVMPAKQHKASHRRTEAEAMVTSIEVIAPRPVRSKPPAAADAAPATPAAPAAAAATDDAQQAGTHGSISVPDFSGVKEVPPETVPWLKSDLVNKLRQVGDTASTAQVDPLKLTRSLLAEAKARGVEYVRAKVIDVAEPRRCRLSPVEFAIDCKPAARGPASLPLPLPQPARGSAGPRAAATATATATAAAAAAAAALGGPPARKPYVVLLDQGDDIPADKIVVACGAWSTACLRWEAFREVAASQIPIQGLRAHYLLARPRTPIPAQAVFAEINGTVYSGEDAIEMYPRPDGSVFICGEALDDPEMPPHNPFEPVYSKRATARLKQIVNDVSSALSFDIIQYGLACHLPVHAKGIPVISRVPSSRGLFIAAGHGCWGILNGPATGLAVSELLLDGECTSLDLSNFRLDRWY</sequence>
<reference evidence="4" key="1">
    <citation type="submission" date="2022-07" db="EMBL/GenBank/DDBJ databases">
        <title>Phylogenomic reconstructions and comparative analyses of Kickxellomycotina fungi.</title>
        <authorList>
            <person name="Reynolds N.K."/>
            <person name="Stajich J.E."/>
            <person name="Barry K."/>
            <person name="Grigoriev I.V."/>
            <person name="Crous P."/>
            <person name="Smith M.E."/>
        </authorList>
    </citation>
    <scope>NUCLEOTIDE SEQUENCE</scope>
    <source>
        <strain evidence="4">NBRC 105414</strain>
    </source>
</reference>
<dbReference type="SUPFAM" id="SSF51905">
    <property type="entry name" value="FAD/NAD(P)-binding domain"/>
    <property type="match status" value="1"/>
</dbReference>
<gene>
    <name evidence="4" type="ORF">H4R18_000136</name>
</gene>
<name>A0A9W8HHQ3_9FUNG</name>
<dbReference type="InterPro" id="IPR036188">
    <property type="entry name" value="FAD/NAD-bd_sf"/>
</dbReference>
<comment type="caution">
    <text evidence="4">The sequence shown here is derived from an EMBL/GenBank/DDBJ whole genome shotgun (WGS) entry which is preliminary data.</text>
</comment>
<dbReference type="InterPro" id="IPR006076">
    <property type="entry name" value="FAD-dep_OxRdtase"/>
</dbReference>
<organism evidence="4 5">
    <name type="scientific">Coemansia javaensis</name>
    <dbReference type="NCBI Taxonomy" id="2761396"/>
    <lineage>
        <taxon>Eukaryota</taxon>
        <taxon>Fungi</taxon>
        <taxon>Fungi incertae sedis</taxon>
        <taxon>Zoopagomycota</taxon>
        <taxon>Kickxellomycotina</taxon>
        <taxon>Kickxellomycetes</taxon>
        <taxon>Kickxellales</taxon>
        <taxon>Kickxellaceae</taxon>
        <taxon>Coemansia</taxon>
    </lineage>
</organism>
<dbReference type="Gene3D" id="3.50.50.60">
    <property type="entry name" value="FAD/NAD(P)-binding domain"/>
    <property type="match status" value="2"/>
</dbReference>
<protein>
    <recommendedName>
        <fullName evidence="3">FAD dependent oxidoreductase domain-containing protein</fullName>
    </recommendedName>
</protein>
<dbReference type="PANTHER" id="PTHR13847">
    <property type="entry name" value="SARCOSINE DEHYDROGENASE-RELATED"/>
    <property type="match status" value="1"/>
</dbReference>
<dbReference type="Proteomes" id="UP001140217">
    <property type="component" value="Unassembled WGS sequence"/>
</dbReference>
<feature type="region of interest" description="Disordered" evidence="1">
    <location>
        <begin position="143"/>
        <end position="189"/>
    </location>
</feature>
<evidence type="ECO:0000313" key="5">
    <source>
        <dbReference type="Proteomes" id="UP001140217"/>
    </source>
</evidence>
<dbReference type="Gene3D" id="3.30.9.10">
    <property type="entry name" value="D-Amino Acid Oxidase, subunit A, domain 2"/>
    <property type="match status" value="1"/>
</dbReference>
<evidence type="ECO:0000313" key="4">
    <source>
        <dbReference type="EMBL" id="KAJ2786104.1"/>
    </source>
</evidence>
<evidence type="ECO:0000259" key="3">
    <source>
        <dbReference type="Pfam" id="PF01266"/>
    </source>
</evidence>
<dbReference type="PANTHER" id="PTHR13847:SF150">
    <property type="entry name" value="OXIDOREDUCTASE TDA3-RELATED"/>
    <property type="match status" value="1"/>
</dbReference>
<evidence type="ECO:0000256" key="2">
    <source>
        <dbReference type="SAM" id="Phobius"/>
    </source>
</evidence>
<proteinExistence type="predicted"/>
<keyword evidence="2" id="KW-0812">Transmembrane</keyword>
<dbReference type="EMBL" id="JANBUL010000004">
    <property type="protein sequence ID" value="KAJ2786104.1"/>
    <property type="molecule type" value="Genomic_DNA"/>
</dbReference>
<feature type="compositionally biased region" description="Low complexity" evidence="1">
    <location>
        <begin position="149"/>
        <end position="175"/>
    </location>
</feature>